<dbReference type="PANTHER" id="PTHR33387">
    <property type="entry name" value="RMLC-LIKE JELLY ROLL FOLD PROTEIN"/>
    <property type="match status" value="1"/>
</dbReference>
<proteinExistence type="predicted"/>
<evidence type="ECO:0000313" key="2">
    <source>
        <dbReference type="EMBL" id="WAR19106.1"/>
    </source>
</evidence>
<evidence type="ECO:0000259" key="1">
    <source>
        <dbReference type="Pfam" id="PF06172"/>
    </source>
</evidence>
<feature type="domain" description="DUF985" evidence="1">
    <location>
        <begin position="13"/>
        <end position="193"/>
    </location>
</feature>
<dbReference type="InterPro" id="IPR039935">
    <property type="entry name" value="YML079W-like"/>
</dbReference>
<dbReference type="EMBL" id="CP111022">
    <property type="protein sequence ID" value="WAR19106.1"/>
    <property type="molecule type" value="Genomic_DNA"/>
</dbReference>
<accession>A0ABY7FIM7</accession>
<dbReference type="PANTHER" id="PTHR33387:SF3">
    <property type="entry name" value="DUF985 DOMAIN-CONTAINING PROTEIN"/>
    <property type="match status" value="1"/>
</dbReference>
<protein>
    <recommendedName>
        <fullName evidence="1">DUF985 domain-containing protein</fullName>
    </recommendedName>
</protein>
<keyword evidence="3" id="KW-1185">Reference proteome</keyword>
<dbReference type="Gene3D" id="2.60.120.10">
    <property type="entry name" value="Jelly Rolls"/>
    <property type="match status" value="1"/>
</dbReference>
<sequence>MEEGRKKMSTADSIIRKLGLRDHPEGGYILETHRSGSSAVTSGYTDVNVQSSLKLLVTGWIDLNTTGSESYESLTIVPGRQERHPDGDARRNCITSIIWMQTDRHRYMKLAKNLSDNVSYYHCGNAFQFNLYDPTTHTLHRETLGPDFDAGQRLQVVCPRGWWKCGQMLTSDTCDYSLLVEAMGPGFDWHDFSWITEDDIQTIDNKDVRVLLDGFVNI</sequence>
<evidence type="ECO:0000313" key="3">
    <source>
        <dbReference type="Proteomes" id="UP001164746"/>
    </source>
</evidence>
<name>A0ABY7FIM7_MYAAR</name>
<dbReference type="SUPFAM" id="SSF51182">
    <property type="entry name" value="RmlC-like cupins"/>
    <property type="match status" value="1"/>
</dbReference>
<dbReference type="Proteomes" id="UP001164746">
    <property type="component" value="Chromosome 11"/>
</dbReference>
<gene>
    <name evidence="2" type="ORF">MAR_000944</name>
</gene>
<dbReference type="Pfam" id="PF06172">
    <property type="entry name" value="Cupin_5"/>
    <property type="match status" value="1"/>
</dbReference>
<dbReference type="InterPro" id="IPR009327">
    <property type="entry name" value="Cupin_DUF985"/>
</dbReference>
<organism evidence="2 3">
    <name type="scientific">Mya arenaria</name>
    <name type="common">Soft-shell clam</name>
    <dbReference type="NCBI Taxonomy" id="6604"/>
    <lineage>
        <taxon>Eukaryota</taxon>
        <taxon>Metazoa</taxon>
        <taxon>Spiralia</taxon>
        <taxon>Lophotrochozoa</taxon>
        <taxon>Mollusca</taxon>
        <taxon>Bivalvia</taxon>
        <taxon>Autobranchia</taxon>
        <taxon>Heteroconchia</taxon>
        <taxon>Euheterodonta</taxon>
        <taxon>Imparidentia</taxon>
        <taxon>Neoheterodontei</taxon>
        <taxon>Myida</taxon>
        <taxon>Myoidea</taxon>
        <taxon>Myidae</taxon>
        <taxon>Mya</taxon>
    </lineage>
</organism>
<dbReference type="InterPro" id="IPR011051">
    <property type="entry name" value="RmlC_Cupin_sf"/>
</dbReference>
<reference evidence="2" key="1">
    <citation type="submission" date="2022-11" db="EMBL/GenBank/DDBJ databases">
        <title>Centuries of genome instability and evolution in soft-shell clam transmissible cancer (bioRxiv).</title>
        <authorList>
            <person name="Hart S.F.M."/>
            <person name="Yonemitsu M.A."/>
            <person name="Giersch R.M."/>
            <person name="Beal B.F."/>
            <person name="Arriagada G."/>
            <person name="Davis B.W."/>
            <person name="Ostrander E.A."/>
            <person name="Goff S.P."/>
            <person name="Metzger M.J."/>
        </authorList>
    </citation>
    <scope>NUCLEOTIDE SEQUENCE</scope>
    <source>
        <strain evidence="2">MELC-2E11</strain>
        <tissue evidence="2">Siphon/mantle</tissue>
    </source>
</reference>
<dbReference type="InterPro" id="IPR014710">
    <property type="entry name" value="RmlC-like_jellyroll"/>
</dbReference>